<feature type="region of interest" description="Disordered" evidence="1">
    <location>
        <begin position="441"/>
        <end position="480"/>
    </location>
</feature>
<sequence>MAVNFLESLLTSGFKFWFRRDTKYCESPPRKEKKAVRPKSTHNPSKAFGVHGQWSTADEALLSKLGIEGSLKEQMFLAAYFACWFCVFTLPIDVVSSIRPNTFRGGEYHGSLTKVGLVVPVLASIYKGLNKVSNSSRPTHVHSPFPIHFVYSWIAHYFRTHYQVLQGVRGPKMTLFSVEEGAKYYDPQEARKRLHKGDFVSWTCNMIAKDKDFSFVDDGHAKEFEEVYFMAILSNFLPLRQSGQFAIELYSPHRFSRQFGFLKKMSGILSQDIHKASLEDGTRYWRLCTLSKTMEKVLTKDKERGKGIVQDAPHEHVGYLPPKSNSRVVESIEKMKFDAEVEDLLDAFIAKAVAYDEARSSTSEELSKGLPERQLKEPTLVFKMPKSKKVKSWANLALGLNITPHLGVGPRPRGQMSNGLHTNLLMVSTSPQLHLALRTEPKLGAEQETDRHGDLKSKERDGVEARSSTSAIRGRNSSAASCDIVSKMTHGTQGRRGHLLEVPIHMPPTRFGEGHGIVQSNGVPTCERHVSEPNVGGTVEDIFYSRDISSGSQIVHDGRGLRSYRGQHGGIPMEVWCVVLYQYSTRWRNLLHCLGSSSTKHRKYVSSTRLMTSVGPSVYG</sequence>
<organism evidence="2">
    <name type="scientific">Sesamum calycinum</name>
    <dbReference type="NCBI Taxonomy" id="2727403"/>
    <lineage>
        <taxon>Eukaryota</taxon>
        <taxon>Viridiplantae</taxon>
        <taxon>Streptophyta</taxon>
        <taxon>Embryophyta</taxon>
        <taxon>Tracheophyta</taxon>
        <taxon>Spermatophyta</taxon>
        <taxon>Magnoliopsida</taxon>
        <taxon>eudicotyledons</taxon>
        <taxon>Gunneridae</taxon>
        <taxon>Pentapetalae</taxon>
        <taxon>asterids</taxon>
        <taxon>lamiids</taxon>
        <taxon>Lamiales</taxon>
        <taxon>Pedaliaceae</taxon>
        <taxon>Sesamum</taxon>
    </lineage>
</organism>
<dbReference type="AlphaFoldDB" id="A0AAW2QM00"/>
<reference evidence="2" key="2">
    <citation type="journal article" date="2024" name="Plant">
        <title>Genomic evolution and insights into agronomic trait innovations of Sesamum species.</title>
        <authorList>
            <person name="Miao H."/>
            <person name="Wang L."/>
            <person name="Qu L."/>
            <person name="Liu H."/>
            <person name="Sun Y."/>
            <person name="Le M."/>
            <person name="Wang Q."/>
            <person name="Wei S."/>
            <person name="Zheng Y."/>
            <person name="Lin W."/>
            <person name="Duan Y."/>
            <person name="Cao H."/>
            <person name="Xiong S."/>
            <person name="Wang X."/>
            <person name="Wei L."/>
            <person name="Li C."/>
            <person name="Ma Q."/>
            <person name="Ju M."/>
            <person name="Zhao R."/>
            <person name="Li G."/>
            <person name="Mu C."/>
            <person name="Tian Q."/>
            <person name="Mei H."/>
            <person name="Zhang T."/>
            <person name="Gao T."/>
            <person name="Zhang H."/>
        </authorList>
    </citation>
    <scope>NUCLEOTIDE SEQUENCE</scope>
    <source>
        <strain evidence="2">KEN8</strain>
    </source>
</reference>
<proteinExistence type="predicted"/>
<protein>
    <recommendedName>
        <fullName evidence="3">Aminotransferase-like plant mobile domain-containing protein</fullName>
    </recommendedName>
</protein>
<gene>
    <name evidence="2" type="ORF">Scaly_1062100</name>
</gene>
<dbReference type="PANTHER" id="PTHR36607">
    <property type="entry name" value="1,2-DIHYDROXY-3-KETO-5-METHYLTHIOPENTENE DIOXYGENASE 4"/>
    <property type="match status" value="1"/>
</dbReference>
<accession>A0AAW2QM00</accession>
<evidence type="ECO:0000313" key="2">
    <source>
        <dbReference type="EMBL" id="KAL0368432.1"/>
    </source>
</evidence>
<comment type="caution">
    <text evidence="2">The sequence shown here is derived from an EMBL/GenBank/DDBJ whole genome shotgun (WGS) entry which is preliminary data.</text>
</comment>
<name>A0AAW2QM00_9LAMI</name>
<feature type="compositionally biased region" description="Polar residues" evidence="1">
    <location>
        <begin position="466"/>
        <end position="480"/>
    </location>
</feature>
<evidence type="ECO:0000256" key="1">
    <source>
        <dbReference type="SAM" id="MobiDB-lite"/>
    </source>
</evidence>
<reference evidence="2" key="1">
    <citation type="submission" date="2020-06" db="EMBL/GenBank/DDBJ databases">
        <authorList>
            <person name="Li T."/>
            <person name="Hu X."/>
            <person name="Zhang T."/>
            <person name="Song X."/>
            <person name="Zhang H."/>
            <person name="Dai N."/>
            <person name="Sheng W."/>
            <person name="Hou X."/>
            <person name="Wei L."/>
        </authorList>
    </citation>
    <scope>NUCLEOTIDE SEQUENCE</scope>
    <source>
        <strain evidence="2">KEN8</strain>
        <tissue evidence="2">Leaf</tissue>
    </source>
</reference>
<dbReference type="EMBL" id="JACGWM010000006">
    <property type="protein sequence ID" value="KAL0368432.1"/>
    <property type="molecule type" value="Genomic_DNA"/>
</dbReference>
<evidence type="ECO:0008006" key="3">
    <source>
        <dbReference type="Google" id="ProtNLM"/>
    </source>
</evidence>
<feature type="compositionally biased region" description="Basic residues" evidence="1">
    <location>
        <begin position="31"/>
        <end position="40"/>
    </location>
</feature>
<dbReference type="PANTHER" id="PTHR36607:SF23">
    <property type="entry name" value="AMINOTRANSFERASE-LIKE PLANT MOBILE DOMAIN-CONTAINING PROTEIN"/>
    <property type="match status" value="1"/>
</dbReference>
<feature type="compositionally biased region" description="Basic and acidic residues" evidence="1">
    <location>
        <begin position="441"/>
        <end position="464"/>
    </location>
</feature>
<feature type="region of interest" description="Disordered" evidence="1">
    <location>
        <begin position="29"/>
        <end position="50"/>
    </location>
</feature>